<feature type="compositionally biased region" description="Basic and acidic residues" evidence="1">
    <location>
        <begin position="153"/>
        <end position="162"/>
    </location>
</feature>
<feature type="compositionally biased region" description="Polar residues" evidence="1">
    <location>
        <begin position="215"/>
        <end position="230"/>
    </location>
</feature>
<protein>
    <submittedName>
        <fullName evidence="2">Uncharacterized protein</fullName>
    </submittedName>
</protein>
<proteinExistence type="predicted"/>
<feature type="compositionally biased region" description="Basic and acidic residues" evidence="1">
    <location>
        <begin position="350"/>
        <end position="359"/>
    </location>
</feature>
<feature type="region of interest" description="Disordered" evidence="1">
    <location>
        <begin position="127"/>
        <end position="649"/>
    </location>
</feature>
<feature type="compositionally biased region" description="Basic residues" evidence="1">
    <location>
        <begin position="451"/>
        <end position="466"/>
    </location>
</feature>
<name>A0A9Q8VA70_9HYPO</name>
<evidence type="ECO:0000313" key="2">
    <source>
        <dbReference type="EMBL" id="UNI17507.1"/>
    </source>
</evidence>
<keyword evidence="3" id="KW-1185">Reference proteome</keyword>
<sequence>MPETLLYAVPPRLPRAPNIGKLKKSLGFPKGADVLFNDQVKSFRESFVFKGCPCSKLNDWRDEFHQEGLRESTAAFLEEHGERFWPARVQAPRERSRIAGMLHQLIYARNYWKHYYDMKKSHARGDYSVLPRRRGRRRAGPVTSDIAGMAHPPRADGGEDNKPSTSSVDSRIYDYIGSESDDGPESSHEGSRVTTPSGDAEHGRSDAAAHRPSPGDQSSPGLPRTPSASASGGADEAHRDDTDGGSEYYPTEGAYEASDEEPPRKKKKTGQGSHCTPRRGNGGRAELDPARARPKAPEAPQRSQPTDAARPVPEEARPLTPTTTSPGRHGREPSGKCAYSTLQFQPTPHRHADTDRAAKNVDAPAVATGASPPTRQEQSGDKSVASPCESRAELASGDQVRSAHRQSAPERTSPRRHDTETGADKDLEPPKVLPSDDAARGTGAETAQHGKNAHQGKNARHEKHQRPLAPSTALADPGTSSASIPAVTEQVAAVQPSKLTSPQGQAPHEPHPMPSQEKAQAPRAGPEMCNTPSQQDTAPDAERMPPPAAIPSATRRVRAQTEPPWQQGPVKSAPSPLPSQRPAAAQAPPPPPTPRAAMATPAEDVSVGSTPGRPKDATASQSSAQAEQQSVPPKPAADSRQHKTAGHPAAQTGYEWEYIVKRRTVGEVVWLPGCAFEELTLSQLTAEIIAKTKVDLDGTGTEGISFRVEGPGIPDEQAPPFLQFHGVPETFATLKKRIQRCARLAAQRYRSTGAPADEVLVYSLVVEAFTDIDDIA</sequence>
<evidence type="ECO:0000313" key="3">
    <source>
        <dbReference type="Proteomes" id="UP000829364"/>
    </source>
</evidence>
<evidence type="ECO:0000256" key="1">
    <source>
        <dbReference type="SAM" id="MobiDB-lite"/>
    </source>
</evidence>
<dbReference type="AlphaFoldDB" id="A0A9Q8VA70"/>
<dbReference type="GeneID" id="72065802"/>
<feature type="compositionally biased region" description="Low complexity" evidence="1">
    <location>
        <begin position="617"/>
        <end position="630"/>
    </location>
</feature>
<dbReference type="KEGG" id="ptkz:JDV02_003846"/>
<dbReference type="RefSeq" id="XP_047840988.1">
    <property type="nucleotide sequence ID" value="XM_047985013.1"/>
</dbReference>
<feature type="compositionally biased region" description="Basic and acidic residues" evidence="1">
    <location>
        <begin position="199"/>
        <end position="209"/>
    </location>
</feature>
<organism evidence="2 3">
    <name type="scientific">Purpureocillium takamizusanense</name>
    <dbReference type="NCBI Taxonomy" id="2060973"/>
    <lineage>
        <taxon>Eukaryota</taxon>
        <taxon>Fungi</taxon>
        <taxon>Dikarya</taxon>
        <taxon>Ascomycota</taxon>
        <taxon>Pezizomycotina</taxon>
        <taxon>Sordariomycetes</taxon>
        <taxon>Hypocreomycetidae</taxon>
        <taxon>Hypocreales</taxon>
        <taxon>Ophiocordycipitaceae</taxon>
        <taxon>Purpureocillium</taxon>
    </lineage>
</organism>
<reference evidence="2" key="1">
    <citation type="submission" date="2021-11" db="EMBL/GenBank/DDBJ databases">
        <title>Purpureocillium_takamizusanense_genome.</title>
        <authorList>
            <person name="Nguyen N.-H."/>
        </authorList>
    </citation>
    <scope>NUCLEOTIDE SEQUENCE</scope>
    <source>
        <strain evidence="2">PT3</strain>
    </source>
</reference>
<accession>A0A9Q8VA70</accession>
<feature type="compositionally biased region" description="Basic and acidic residues" evidence="1">
    <location>
        <begin position="412"/>
        <end position="429"/>
    </location>
</feature>
<dbReference type="Proteomes" id="UP000829364">
    <property type="component" value="Chromosome 3"/>
</dbReference>
<dbReference type="EMBL" id="CP086356">
    <property type="protein sequence ID" value="UNI17507.1"/>
    <property type="molecule type" value="Genomic_DNA"/>
</dbReference>
<gene>
    <name evidence="2" type="ORF">JDV02_003846</name>
</gene>